<evidence type="ECO:0008006" key="8">
    <source>
        <dbReference type="Google" id="ProtNLM"/>
    </source>
</evidence>
<evidence type="ECO:0000256" key="1">
    <source>
        <dbReference type="ARBA" id="ARBA00004141"/>
    </source>
</evidence>
<sequence>MNIKRFAYWITTAALLFVMLAGALGELTRQWGTIETHTVLGYPLYVLNIIGIWKILGALILAVPGLPRLKEWAYAGMFFDITGALLSHAFVGTGTIHLLETGSITLLVVASWALRPSSRTFGNLTFPTFSFVKRPSVLS</sequence>
<evidence type="ECO:0000313" key="7">
    <source>
        <dbReference type="Proteomes" id="UP000004508"/>
    </source>
</evidence>
<keyword evidence="3 5" id="KW-1133">Transmembrane helix</keyword>
<name>D6U457_KTERA</name>
<reference evidence="6 7" key="1">
    <citation type="journal article" date="2011" name="Stand. Genomic Sci.">
        <title>Non-contiguous finished genome sequence and contextual data of the filamentous soil bacterium Ktedonobacter racemifer type strain (SOSP1-21).</title>
        <authorList>
            <person name="Chang Y.J."/>
            <person name="Land M."/>
            <person name="Hauser L."/>
            <person name="Chertkov O."/>
            <person name="Del Rio T.G."/>
            <person name="Nolan M."/>
            <person name="Copeland A."/>
            <person name="Tice H."/>
            <person name="Cheng J.F."/>
            <person name="Lucas S."/>
            <person name="Han C."/>
            <person name="Goodwin L."/>
            <person name="Pitluck S."/>
            <person name="Ivanova N."/>
            <person name="Ovchinikova G."/>
            <person name="Pati A."/>
            <person name="Chen A."/>
            <person name="Palaniappan K."/>
            <person name="Mavromatis K."/>
            <person name="Liolios K."/>
            <person name="Brettin T."/>
            <person name="Fiebig A."/>
            <person name="Rohde M."/>
            <person name="Abt B."/>
            <person name="Goker M."/>
            <person name="Detter J.C."/>
            <person name="Woyke T."/>
            <person name="Bristow J."/>
            <person name="Eisen J.A."/>
            <person name="Markowitz V."/>
            <person name="Hugenholtz P."/>
            <person name="Kyrpides N.C."/>
            <person name="Klenk H.P."/>
            <person name="Lapidus A."/>
        </authorList>
    </citation>
    <scope>NUCLEOTIDE SEQUENCE [LARGE SCALE GENOMIC DNA]</scope>
    <source>
        <strain evidence="7">DSM 44963</strain>
    </source>
</reference>
<dbReference type="GO" id="GO:0016020">
    <property type="term" value="C:membrane"/>
    <property type="evidence" value="ECO:0007669"/>
    <property type="project" value="UniProtKB-SubCell"/>
</dbReference>
<feature type="transmembrane region" description="Helical" evidence="5">
    <location>
        <begin position="7"/>
        <end position="25"/>
    </location>
</feature>
<comment type="caution">
    <text evidence="6">The sequence shown here is derived from an EMBL/GenBank/DDBJ whole genome shotgun (WGS) entry which is preliminary data.</text>
</comment>
<dbReference type="InterPro" id="IPR032808">
    <property type="entry name" value="DoxX"/>
</dbReference>
<evidence type="ECO:0000256" key="2">
    <source>
        <dbReference type="ARBA" id="ARBA00022692"/>
    </source>
</evidence>
<evidence type="ECO:0000313" key="6">
    <source>
        <dbReference type="EMBL" id="EFH81287.1"/>
    </source>
</evidence>
<dbReference type="Proteomes" id="UP000004508">
    <property type="component" value="Unassembled WGS sequence"/>
</dbReference>
<dbReference type="eggNOG" id="ENOG5031BQE">
    <property type="taxonomic scope" value="Bacteria"/>
</dbReference>
<dbReference type="AlphaFoldDB" id="D6U457"/>
<comment type="subcellular location">
    <subcellularLocation>
        <location evidence="1">Membrane</location>
        <topology evidence="1">Multi-pass membrane protein</topology>
    </subcellularLocation>
</comment>
<dbReference type="EMBL" id="ADVG01000004">
    <property type="protein sequence ID" value="EFH81287.1"/>
    <property type="molecule type" value="Genomic_DNA"/>
</dbReference>
<dbReference type="Pfam" id="PF13564">
    <property type="entry name" value="DoxX_2"/>
    <property type="match status" value="1"/>
</dbReference>
<organism evidence="6 7">
    <name type="scientific">Ktedonobacter racemifer DSM 44963</name>
    <dbReference type="NCBI Taxonomy" id="485913"/>
    <lineage>
        <taxon>Bacteria</taxon>
        <taxon>Bacillati</taxon>
        <taxon>Chloroflexota</taxon>
        <taxon>Ktedonobacteria</taxon>
        <taxon>Ktedonobacterales</taxon>
        <taxon>Ktedonobacteraceae</taxon>
        <taxon>Ktedonobacter</taxon>
    </lineage>
</organism>
<accession>D6U457</accession>
<feature type="transmembrane region" description="Helical" evidence="5">
    <location>
        <begin position="45"/>
        <end position="65"/>
    </location>
</feature>
<dbReference type="STRING" id="485913.Krac_1998"/>
<keyword evidence="2 5" id="KW-0812">Transmembrane</keyword>
<dbReference type="PIRSF" id="PIRSF030066">
    <property type="entry name" value="UCP030066"/>
    <property type="match status" value="1"/>
</dbReference>
<protein>
    <recommendedName>
        <fullName evidence="8">DoxX family protein</fullName>
    </recommendedName>
</protein>
<dbReference type="InParanoid" id="D6U457"/>
<keyword evidence="4 5" id="KW-0472">Membrane</keyword>
<feature type="transmembrane region" description="Helical" evidence="5">
    <location>
        <begin position="72"/>
        <end position="90"/>
    </location>
</feature>
<proteinExistence type="predicted"/>
<evidence type="ECO:0000256" key="3">
    <source>
        <dbReference type="ARBA" id="ARBA00022989"/>
    </source>
</evidence>
<evidence type="ECO:0000256" key="4">
    <source>
        <dbReference type="ARBA" id="ARBA00023136"/>
    </source>
</evidence>
<gene>
    <name evidence="6" type="ORF">Krac_1998</name>
</gene>
<evidence type="ECO:0000256" key="5">
    <source>
        <dbReference type="SAM" id="Phobius"/>
    </source>
</evidence>
<dbReference type="InterPro" id="IPR016944">
    <property type="entry name" value="UCP030066"/>
</dbReference>
<keyword evidence="7" id="KW-1185">Reference proteome</keyword>